<reference evidence="2" key="2">
    <citation type="submission" date="2022-01" db="EMBL/GenBank/DDBJ databases">
        <authorList>
            <person name="Yamashiro T."/>
            <person name="Shiraishi A."/>
            <person name="Satake H."/>
            <person name="Nakayama K."/>
        </authorList>
    </citation>
    <scope>NUCLEOTIDE SEQUENCE</scope>
</reference>
<organism evidence="2 3">
    <name type="scientific">Tanacetum coccineum</name>
    <dbReference type="NCBI Taxonomy" id="301880"/>
    <lineage>
        <taxon>Eukaryota</taxon>
        <taxon>Viridiplantae</taxon>
        <taxon>Streptophyta</taxon>
        <taxon>Embryophyta</taxon>
        <taxon>Tracheophyta</taxon>
        <taxon>Spermatophyta</taxon>
        <taxon>Magnoliopsida</taxon>
        <taxon>eudicotyledons</taxon>
        <taxon>Gunneridae</taxon>
        <taxon>Pentapetalae</taxon>
        <taxon>asterids</taxon>
        <taxon>campanulids</taxon>
        <taxon>Asterales</taxon>
        <taxon>Asteraceae</taxon>
        <taxon>Asteroideae</taxon>
        <taxon>Anthemideae</taxon>
        <taxon>Anthemidinae</taxon>
        <taxon>Tanacetum</taxon>
    </lineage>
</organism>
<gene>
    <name evidence="2" type="ORF">Tco_0654494</name>
</gene>
<keyword evidence="3" id="KW-1185">Reference proteome</keyword>
<reference evidence="2" key="1">
    <citation type="journal article" date="2022" name="Int. J. Mol. Sci.">
        <title>Draft Genome of Tanacetum Coccineum: Genomic Comparison of Closely Related Tanacetum-Family Plants.</title>
        <authorList>
            <person name="Yamashiro T."/>
            <person name="Shiraishi A."/>
            <person name="Nakayama K."/>
            <person name="Satake H."/>
        </authorList>
    </citation>
    <scope>NUCLEOTIDE SEQUENCE</scope>
</reference>
<feature type="region of interest" description="Disordered" evidence="1">
    <location>
        <begin position="1"/>
        <end position="20"/>
    </location>
</feature>
<evidence type="ECO:0000313" key="2">
    <source>
        <dbReference type="EMBL" id="GJS59710.1"/>
    </source>
</evidence>
<accession>A0ABQ4X4A0</accession>
<evidence type="ECO:0000313" key="3">
    <source>
        <dbReference type="Proteomes" id="UP001151760"/>
    </source>
</evidence>
<evidence type="ECO:0000256" key="1">
    <source>
        <dbReference type="SAM" id="MobiDB-lite"/>
    </source>
</evidence>
<dbReference type="Proteomes" id="UP001151760">
    <property type="component" value="Unassembled WGS sequence"/>
</dbReference>
<feature type="compositionally biased region" description="Basic residues" evidence="1">
    <location>
        <begin position="1"/>
        <end position="12"/>
    </location>
</feature>
<protein>
    <submittedName>
        <fullName evidence="2">Uncharacterized protein</fullName>
    </submittedName>
</protein>
<proteinExistence type="predicted"/>
<sequence>MSKRARTGKGTRGHASSSQEPTIKGKVCKFGVFDNDTHQGYYDTFSRHPIHPESVIDWAFPYPLWYDPNFEGILLRLGGEPRKMSLLEFGWRAGLYSEEQSGLSSTMNGLRRGETIKDEHVREDDEVEEAANEEAAGSAEVYRNMSQGDWKIRQTRWMDQQDERWRQLNTWMER</sequence>
<name>A0ABQ4X4A0_9ASTR</name>
<comment type="caution">
    <text evidence="2">The sequence shown here is derived from an EMBL/GenBank/DDBJ whole genome shotgun (WGS) entry which is preliminary data.</text>
</comment>
<dbReference type="EMBL" id="BQNB010009168">
    <property type="protein sequence ID" value="GJS59710.1"/>
    <property type="molecule type" value="Genomic_DNA"/>
</dbReference>